<keyword evidence="13" id="KW-0411">Iron-sulfur</keyword>
<evidence type="ECO:0000256" key="13">
    <source>
        <dbReference type="ARBA" id="ARBA00023014"/>
    </source>
</evidence>
<dbReference type="RefSeq" id="WP_394414378.1">
    <property type="nucleotide sequence ID" value="NZ_JBIGIC010000010.1"/>
</dbReference>
<comment type="function">
    <text evidence="14">Member of the two-component regulatory system NreB/NreC involved in the control of dissimilatory nitrate/nitrite reduction in response to oxygen. NreB functions as a direct oxygen sensor histidine kinase which is autophosphorylated, in the absence of oxygen, probably at the conserved histidine residue, and transfers its phosphate group probably to a conserved aspartate residue of NreC. NreB/NreC activates the expression of the nitrate (narGHJI) and nitrite (nir) reductase operons, as well as the putative nitrate transporter gene narT.</text>
</comment>
<dbReference type="InterPro" id="IPR050482">
    <property type="entry name" value="Sensor_HK_TwoCompSys"/>
</dbReference>
<evidence type="ECO:0000256" key="14">
    <source>
        <dbReference type="ARBA" id="ARBA00024827"/>
    </source>
</evidence>
<dbReference type="EC" id="2.7.13.3" evidence="4"/>
<dbReference type="GO" id="GO:0016301">
    <property type="term" value="F:kinase activity"/>
    <property type="evidence" value="ECO:0007669"/>
    <property type="project" value="UniProtKB-KW"/>
</dbReference>
<evidence type="ECO:0000256" key="11">
    <source>
        <dbReference type="ARBA" id="ARBA00023004"/>
    </source>
</evidence>
<organism evidence="18 19">
    <name type="scientific">Pelomonas candidula</name>
    <dbReference type="NCBI Taxonomy" id="3299025"/>
    <lineage>
        <taxon>Bacteria</taxon>
        <taxon>Pseudomonadati</taxon>
        <taxon>Pseudomonadota</taxon>
        <taxon>Betaproteobacteria</taxon>
        <taxon>Burkholderiales</taxon>
        <taxon>Sphaerotilaceae</taxon>
        <taxon>Roseateles</taxon>
    </lineage>
</organism>
<evidence type="ECO:0000256" key="6">
    <source>
        <dbReference type="ARBA" id="ARBA00022485"/>
    </source>
</evidence>
<dbReference type="Gene3D" id="1.20.5.1930">
    <property type="match status" value="1"/>
</dbReference>
<proteinExistence type="predicted"/>
<dbReference type="EMBL" id="JBIGIC010000010">
    <property type="protein sequence ID" value="MFG6488787.1"/>
    <property type="molecule type" value="Genomic_DNA"/>
</dbReference>
<dbReference type="Pfam" id="PF02518">
    <property type="entry name" value="HATPase_c"/>
    <property type="match status" value="1"/>
</dbReference>
<dbReference type="PANTHER" id="PTHR24421:SF58">
    <property type="entry name" value="SIGNAL TRANSDUCTION HISTIDINE-PROTEIN KINASE_PHOSPHATASE UHPB"/>
    <property type="match status" value="1"/>
</dbReference>
<feature type="domain" description="Histidine kinase" evidence="17">
    <location>
        <begin position="194"/>
        <end position="281"/>
    </location>
</feature>
<keyword evidence="12" id="KW-0902">Two-component regulatory system</keyword>
<evidence type="ECO:0000256" key="5">
    <source>
        <dbReference type="ARBA" id="ARBA00017322"/>
    </source>
</evidence>
<dbReference type="CDD" id="cd16917">
    <property type="entry name" value="HATPase_UhpB-NarQ-NarX-like"/>
    <property type="match status" value="1"/>
</dbReference>
<evidence type="ECO:0000256" key="2">
    <source>
        <dbReference type="ARBA" id="ARBA00001966"/>
    </source>
</evidence>
<evidence type="ECO:0000256" key="3">
    <source>
        <dbReference type="ARBA" id="ARBA00004496"/>
    </source>
</evidence>
<accession>A0ABW7HG30</accession>
<evidence type="ECO:0000256" key="16">
    <source>
        <dbReference type="SAM" id="Coils"/>
    </source>
</evidence>
<comment type="cofactor">
    <cofactor evidence="2">
        <name>[4Fe-4S] cluster</name>
        <dbReference type="ChEBI" id="CHEBI:49883"/>
    </cofactor>
</comment>
<evidence type="ECO:0000313" key="18">
    <source>
        <dbReference type="EMBL" id="MFG6488787.1"/>
    </source>
</evidence>
<dbReference type="PANTHER" id="PTHR24421">
    <property type="entry name" value="NITRATE/NITRITE SENSOR PROTEIN NARX-RELATED"/>
    <property type="match status" value="1"/>
</dbReference>
<dbReference type="InterPro" id="IPR036890">
    <property type="entry name" value="HATPase_C_sf"/>
</dbReference>
<dbReference type="InterPro" id="IPR005467">
    <property type="entry name" value="His_kinase_dom"/>
</dbReference>
<keyword evidence="19" id="KW-1185">Reference proteome</keyword>
<keyword evidence="10 18" id="KW-0418">Kinase</keyword>
<gene>
    <name evidence="18" type="ORF">ACG04R_19030</name>
</gene>
<keyword evidence="8" id="KW-0808">Transferase</keyword>
<dbReference type="SUPFAM" id="SSF55874">
    <property type="entry name" value="ATPase domain of HSP90 chaperone/DNA topoisomerase II/histidine kinase"/>
    <property type="match status" value="1"/>
</dbReference>
<name>A0ABW7HG30_9BURK</name>
<comment type="subcellular location">
    <subcellularLocation>
        <location evidence="3">Cytoplasm</location>
    </subcellularLocation>
</comment>
<evidence type="ECO:0000256" key="15">
    <source>
        <dbReference type="ARBA" id="ARBA00030800"/>
    </source>
</evidence>
<dbReference type="Pfam" id="PF07730">
    <property type="entry name" value="HisKA_3"/>
    <property type="match status" value="1"/>
</dbReference>
<dbReference type="Proteomes" id="UP001606134">
    <property type="component" value="Unassembled WGS sequence"/>
</dbReference>
<protein>
    <recommendedName>
        <fullName evidence="5">Oxygen sensor histidine kinase NreB</fullName>
        <ecNumber evidence="4">2.7.13.3</ecNumber>
    </recommendedName>
    <alternativeName>
        <fullName evidence="15">Nitrogen regulation protein B</fullName>
    </alternativeName>
</protein>
<evidence type="ECO:0000256" key="1">
    <source>
        <dbReference type="ARBA" id="ARBA00000085"/>
    </source>
</evidence>
<dbReference type="SMART" id="SM00387">
    <property type="entry name" value="HATPase_c"/>
    <property type="match status" value="1"/>
</dbReference>
<keyword evidence="7" id="KW-0963">Cytoplasm</keyword>
<evidence type="ECO:0000256" key="10">
    <source>
        <dbReference type="ARBA" id="ARBA00022777"/>
    </source>
</evidence>
<evidence type="ECO:0000256" key="9">
    <source>
        <dbReference type="ARBA" id="ARBA00022723"/>
    </source>
</evidence>
<sequence length="285" mass="30773">MPARRDLLAVGAATLAVWALGSAGQWRERFSAVLEGYEPWQVDELPLALTVMTVGLAWAAWRRHREAARLLRHNRELARQLIAVQEAERQSLARELHDELAQHCTAIRFEAAVAERCTELAAAQDAARRAAHSAQSLQLGVRRLLRQLRPTDLDALGLAAALQVLCAQRAWPACRFEAADGESMSFGEDVDMAVYRVAQEALSNALRHAHATAVQVQLAVLPGGVRLSVQDDGLGFDASAETPGLGLLGARERAAALGGRLDVRSAPGQGTRVELWLPLPIGVAS</sequence>
<dbReference type="PROSITE" id="PS50109">
    <property type="entry name" value="HIS_KIN"/>
    <property type="match status" value="1"/>
</dbReference>
<keyword evidence="9" id="KW-0479">Metal-binding</keyword>
<comment type="caution">
    <text evidence="18">The sequence shown here is derived from an EMBL/GenBank/DDBJ whole genome shotgun (WGS) entry which is preliminary data.</text>
</comment>
<dbReference type="Gene3D" id="3.30.565.10">
    <property type="entry name" value="Histidine kinase-like ATPase, C-terminal domain"/>
    <property type="match status" value="1"/>
</dbReference>
<dbReference type="InterPro" id="IPR011712">
    <property type="entry name" value="Sig_transdc_His_kin_sub3_dim/P"/>
</dbReference>
<evidence type="ECO:0000256" key="8">
    <source>
        <dbReference type="ARBA" id="ARBA00022679"/>
    </source>
</evidence>
<keyword evidence="16" id="KW-0175">Coiled coil</keyword>
<evidence type="ECO:0000256" key="7">
    <source>
        <dbReference type="ARBA" id="ARBA00022490"/>
    </source>
</evidence>
<reference evidence="18 19" key="1">
    <citation type="submission" date="2024-08" db="EMBL/GenBank/DDBJ databases">
        <authorList>
            <person name="Lu H."/>
        </authorList>
    </citation>
    <scope>NUCLEOTIDE SEQUENCE [LARGE SCALE GENOMIC DNA]</scope>
    <source>
        <strain evidence="18 19">BYS78W</strain>
    </source>
</reference>
<keyword evidence="11" id="KW-0408">Iron</keyword>
<feature type="coiled-coil region" evidence="16">
    <location>
        <begin position="70"/>
        <end position="102"/>
    </location>
</feature>
<keyword evidence="6" id="KW-0004">4Fe-4S</keyword>
<evidence type="ECO:0000313" key="19">
    <source>
        <dbReference type="Proteomes" id="UP001606134"/>
    </source>
</evidence>
<comment type="catalytic activity">
    <reaction evidence="1">
        <text>ATP + protein L-histidine = ADP + protein N-phospho-L-histidine.</text>
        <dbReference type="EC" id="2.7.13.3"/>
    </reaction>
</comment>
<evidence type="ECO:0000256" key="4">
    <source>
        <dbReference type="ARBA" id="ARBA00012438"/>
    </source>
</evidence>
<dbReference type="InterPro" id="IPR003594">
    <property type="entry name" value="HATPase_dom"/>
</dbReference>
<dbReference type="InterPro" id="IPR004358">
    <property type="entry name" value="Sig_transdc_His_kin-like_C"/>
</dbReference>
<evidence type="ECO:0000259" key="17">
    <source>
        <dbReference type="PROSITE" id="PS50109"/>
    </source>
</evidence>
<evidence type="ECO:0000256" key="12">
    <source>
        <dbReference type="ARBA" id="ARBA00023012"/>
    </source>
</evidence>
<dbReference type="PRINTS" id="PR00344">
    <property type="entry name" value="BCTRLSENSOR"/>
</dbReference>